<evidence type="ECO:0000256" key="1">
    <source>
        <dbReference type="SAM" id="MobiDB-lite"/>
    </source>
</evidence>
<feature type="compositionally biased region" description="Polar residues" evidence="1">
    <location>
        <begin position="139"/>
        <end position="149"/>
    </location>
</feature>
<dbReference type="Proteomes" id="UP000076727">
    <property type="component" value="Unassembled WGS sequence"/>
</dbReference>
<proteinExistence type="predicted"/>
<protein>
    <submittedName>
        <fullName evidence="2">Uncharacterized protein</fullName>
    </submittedName>
</protein>
<organism evidence="2 3">
    <name type="scientific">Daedalea quercina L-15889</name>
    <dbReference type="NCBI Taxonomy" id="1314783"/>
    <lineage>
        <taxon>Eukaryota</taxon>
        <taxon>Fungi</taxon>
        <taxon>Dikarya</taxon>
        <taxon>Basidiomycota</taxon>
        <taxon>Agaricomycotina</taxon>
        <taxon>Agaricomycetes</taxon>
        <taxon>Polyporales</taxon>
        <taxon>Fomitopsis</taxon>
    </lineage>
</organism>
<dbReference type="AlphaFoldDB" id="A0A165TKW9"/>
<reference evidence="2 3" key="1">
    <citation type="journal article" date="2016" name="Mol. Biol. Evol.">
        <title>Comparative Genomics of Early-Diverging Mushroom-Forming Fungi Provides Insights into the Origins of Lignocellulose Decay Capabilities.</title>
        <authorList>
            <person name="Nagy L.G."/>
            <person name="Riley R."/>
            <person name="Tritt A."/>
            <person name="Adam C."/>
            <person name="Daum C."/>
            <person name="Floudas D."/>
            <person name="Sun H."/>
            <person name="Yadav J.S."/>
            <person name="Pangilinan J."/>
            <person name="Larsson K.H."/>
            <person name="Matsuura K."/>
            <person name="Barry K."/>
            <person name="Labutti K."/>
            <person name="Kuo R."/>
            <person name="Ohm R.A."/>
            <person name="Bhattacharya S.S."/>
            <person name="Shirouzu T."/>
            <person name="Yoshinaga Y."/>
            <person name="Martin F.M."/>
            <person name="Grigoriev I.V."/>
            <person name="Hibbett D.S."/>
        </authorList>
    </citation>
    <scope>NUCLEOTIDE SEQUENCE [LARGE SCALE GENOMIC DNA]</scope>
    <source>
        <strain evidence="2 3">L-15889</strain>
    </source>
</reference>
<gene>
    <name evidence="2" type="ORF">DAEQUDRAFT_420243</name>
</gene>
<dbReference type="OrthoDB" id="2802763at2759"/>
<dbReference type="EMBL" id="KV429036">
    <property type="protein sequence ID" value="KZT73592.1"/>
    <property type="molecule type" value="Genomic_DNA"/>
</dbReference>
<evidence type="ECO:0000313" key="3">
    <source>
        <dbReference type="Proteomes" id="UP000076727"/>
    </source>
</evidence>
<keyword evidence="3" id="KW-1185">Reference proteome</keyword>
<sequence length="338" mass="37202">MAFTYAPDFVFKRKRRGLQDESGSCAADSLSPQPVSGTTRPEPDVPGWTVLSDDAPHTPVPILHGNNIPQIQTPQAKVADAPTQALTVEDFLRWSVRTPPAKRYGGRKHRRAKLKSQLLAFSEHSHGDDAPRLSDHARLNNQQKAPSSETARRQRAPKPKPLASCTFTAAALTHAPPTQIAAHTGGRVPLAFVDADEDAHPHSTRKKGKLVDPRKSAAFPLLPTIGECLEAPRPVRSARKPITRWMLRGADVKVAMRALVLSYGHTSASSPTTTDPDLTRCNVFPFTLVSLEEHEVALQTKYRCFVAHICAIWRYERTLTCCPVFLFLGIPSEKPPTL</sequence>
<feature type="region of interest" description="Disordered" evidence="1">
    <location>
        <begin position="139"/>
        <end position="161"/>
    </location>
</feature>
<evidence type="ECO:0000313" key="2">
    <source>
        <dbReference type="EMBL" id="KZT73592.1"/>
    </source>
</evidence>
<accession>A0A165TKW9</accession>
<feature type="region of interest" description="Disordered" evidence="1">
    <location>
        <begin position="16"/>
        <end position="47"/>
    </location>
</feature>
<name>A0A165TKW9_9APHY</name>
<feature type="compositionally biased region" description="Polar residues" evidence="1">
    <location>
        <begin position="30"/>
        <end position="39"/>
    </location>
</feature>